<evidence type="ECO:0000313" key="3">
    <source>
        <dbReference type="EMBL" id="PVX76950.1"/>
    </source>
</evidence>
<dbReference type="NCBIfam" id="TIGR01845">
    <property type="entry name" value="outer_NodT"/>
    <property type="match status" value="1"/>
</dbReference>
<dbReference type="RefSeq" id="WP_244314961.1">
    <property type="nucleotide sequence ID" value="NZ_QEOB01000015.1"/>
</dbReference>
<dbReference type="Gene3D" id="1.20.1600.10">
    <property type="entry name" value="Outer membrane efflux proteins (OEP)"/>
    <property type="match status" value="1"/>
</dbReference>
<keyword evidence="2" id="KW-0472">Membrane</keyword>
<protein>
    <submittedName>
        <fullName evidence="3">NodT family efflux transporter outer membrane factor (OMF) lipoprotein</fullName>
    </submittedName>
</protein>
<keyword evidence="4" id="KW-1185">Reference proteome</keyword>
<dbReference type="PANTHER" id="PTHR30203">
    <property type="entry name" value="OUTER MEMBRANE CATION EFFLUX PROTEIN"/>
    <property type="match status" value="1"/>
</dbReference>
<dbReference type="InterPro" id="IPR003423">
    <property type="entry name" value="OMP_efflux"/>
</dbReference>
<proteinExistence type="inferred from homology"/>
<keyword evidence="2" id="KW-0564">Palmitate</keyword>
<organism evidence="3 4">
    <name type="scientific">Paraburkholderia unamae</name>
    <dbReference type="NCBI Taxonomy" id="219649"/>
    <lineage>
        <taxon>Bacteria</taxon>
        <taxon>Pseudomonadati</taxon>
        <taxon>Pseudomonadota</taxon>
        <taxon>Betaproteobacteria</taxon>
        <taxon>Burkholderiales</taxon>
        <taxon>Burkholderiaceae</taxon>
        <taxon>Paraburkholderia</taxon>
    </lineage>
</organism>
<dbReference type="PANTHER" id="PTHR30203:SF32">
    <property type="entry name" value="CATION EFFLUX SYSTEM PROTEIN CUSC"/>
    <property type="match status" value="1"/>
</dbReference>
<evidence type="ECO:0000256" key="2">
    <source>
        <dbReference type="RuleBase" id="RU362097"/>
    </source>
</evidence>
<gene>
    <name evidence="3" type="ORF">C7402_1159</name>
</gene>
<evidence type="ECO:0000313" key="4">
    <source>
        <dbReference type="Proteomes" id="UP000245712"/>
    </source>
</evidence>
<comment type="subcellular location">
    <subcellularLocation>
        <location evidence="2">Cell membrane</location>
        <topology evidence="2">Lipid-anchor</topology>
    </subcellularLocation>
</comment>
<keyword evidence="2" id="KW-1134">Transmembrane beta strand</keyword>
<comment type="similarity">
    <text evidence="1 2">Belongs to the outer membrane factor (OMF) (TC 1.B.17) family.</text>
</comment>
<dbReference type="EMBL" id="QEOB01000015">
    <property type="protein sequence ID" value="PVX76950.1"/>
    <property type="molecule type" value="Genomic_DNA"/>
</dbReference>
<dbReference type="Proteomes" id="UP000245712">
    <property type="component" value="Unassembled WGS sequence"/>
</dbReference>
<dbReference type="Gene3D" id="2.20.200.10">
    <property type="entry name" value="Outer membrane efflux proteins (OEP)"/>
    <property type="match status" value="1"/>
</dbReference>
<sequence>MNALQRTNMKRQLNRTSLSNRKAGVASLLTALLLSGCAVGPDYRAPHADVPAQWSGGKSAPGTNGAQAAERPDLRQWWVHLSDPLLDTLIEEAVSGNLDVATAAARVREARAVVRQAGGALYPSLNGTAAFTRSGAGSHAVTTTSSSAGGSTSVLGVGSPANLFQAGFDASWEIDIFGGNRRSLEAAQGGLDAAQWDLRSTLLTLVGDVATHYVEARGYQARLALARATADSQQETARLTRIRFVAGSNSGLDAANASGEAQSTLATIPALEAAYAQSVHSLAVLLGRAPGALLASMEHVQDVPAPPLPVMLGVPADVLLARPDVRAAERRYAQSTARVGQAEAARYPRVTLTGTLSTSGTQFGDLARHSSIGWSIGPAVTIPLFDAGRLKAAVEIADAQRDQSFIAYRSAVLTALQDVENASVSLSRETERVQNLKRSADAYGDAAAMAQSLYRSGSTGFLEVLTAERSLYAAQDTLIQSRVLIATDFIALNKALGGGWDGTEAN</sequence>
<comment type="caution">
    <text evidence="3">The sequence shown here is derived from an EMBL/GenBank/DDBJ whole genome shotgun (WGS) entry which is preliminary data.</text>
</comment>
<accession>A0ABX5KF01</accession>
<evidence type="ECO:0000256" key="1">
    <source>
        <dbReference type="ARBA" id="ARBA00007613"/>
    </source>
</evidence>
<name>A0ABX5KF01_9BURK</name>
<keyword evidence="2 3" id="KW-0449">Lipoprotein</keyword>
<keyword evidence="2" id="KW-0812">Transmembrane</keyword>
<dbReference type="Pfam" id="PF02321">
    <property type="entry name" value="OEP"/>
    <property type="match status" value="2"/>
</dbReference>
<reference evidence="3 4" key="1">
    <citation type="submission" date="2018-05" db="EMBL/GenBank/DDBJ databases">
        <title>Genomic Encyclopedia of Type Strains, Phase IV (KMG-V): Genome sequencing to study the core and pangenomes of soil and plant-associated prokaryotes.</title>
        <authorList>
            <person name="Whitman W."/>
        </authorList>
    </citation>
    <scope>NUCLEOTIDE SEQUENCE [LARGE SCALE GENOMIC DNA]</scope>
    <source>
        <strain evidence="3 4">SCZa-39</strain>
    </source>
</reference>
<dbReference type="InterPro" id="IPR010131">
    <property type="entry name" value="MdtP/NodT-like"/>
</dbReference>
<dbReference type="SUPFAM" id="SSF56954">
    <property type="entry name" value="Outer membrane efflux proteins (OEP)"/>
    <property type="match status" value="1"/>
</dbReference>